<dbReference type="FunFam" id="3.40.1690.10:FF:000001">
    <property type="entry name" value="Flagellar biosynthetic protein FlhB"/>
    <property type="match status" value="1"/>
</dbReference>
<feature type="transmembrane region" description="Helical" evidence="12">
    <location>
        <begin position="198"/>
        <end position="216"/>
    </location>
</feature>
<dbReference type="RefSeq" id="WP_061969457.1">
    <property type="nucleotide sequence ID" value="NZ_FMAV01000001.1"/>
</dbReference>
<comment type="subcellular location">
    <subcellularLocation>
        <location evidence="1">Cell membrane</location>
        <topology evidence="1">Multi-pass membrane protein</topology>
    </subcellularLocation>
</comment>
<keyword evidence="7 12" id="KW-1005">Bacterial flagellum biogenesis</keyword>
<dbReference type="GO" id="GO:0044780">
    <property type="term" value="P:bacterial-type flagellum assembly"/>
    <property type="evidence" value="ECO:0007669"/>
    <property type="project" value="InterPro"/>
</dbReference>
<keyword evidence="14" id="KW-0969">Cilium</keyword>
<dbReference type="PANTHER" id="PTHR30531:SF12">
    <property type="entry name" value="FLAGELLAR BIOSYNTHETIC PROTEIN FLHB"/>
    <property type="match status" value="1"/>
</dbReference>
<dbReference type="Gene3D" id="3.40.1690.10">
    <property type="entry name" value="secretion proteins EscU"/>
    <property type="match status" value="1"/>
</dbReference>
<dbReference type="PANTHER" id="PTHR30531">
    <property type="entry name" value="FLAGELLAR BIOSYNTHETIC PROTEIN FLHB"/>
    <property type="match status" value="1"/>
</dbReference>
<dbReference type="InterPro" id="IPR029025">
    <property type="entry name" value="T3SS_substrate_exporter_C"/>
</dbReference>
<dbReference type="SUPFAM" id="SSF160544">
    <property type="entry name" value="EscU C-terminal domain-like"/>
    <property type="match status" value="1"/>
</dbReference>
<organism evidence="14 15">
    <name type="scientific">Fictibacillus enclensis</name>
    <dbReference type="NCBI Taxonomy" id="1017270"/>
    <lineage>
        <taxon>Bacteria</taxon>
        <taxon>Bacillati</taxon>
        <taxon>Bacillota</taxon>
        <taxon>Bacilli</taxon>
        <taxon>Bacillales</taxon>
        <taxon>Fictibacillaceae</taxon>
        <taxon>Fictibacillus</taxon>
    </lineage>
</organism>
<keyword evidence="15" id="KW-1185">Reference proteome</keyword>
<keyword evidence="9 12" id="KW-1133">Transmembrane helix</keyword>
<gene>
    <name evidence="12" type="primary">flhB</name>
    <name evidence="14" type="ORF">AS030_06060</name>
</gene>
<evidence type="ECO:0000256" key="7">
    <source>
        <dbReference type="ARBA" id="ARBA00022795"/>
    </source>
</evidence>
<name>A0A0V8JDW5_9BACL</name>
<protein>
    <recommendedName>
        <fullName evidence="3 12">Flagellar biosynthetic protein FlhB</fullName>
    </recommendedName>
</protein>
<evidence type="ECO:0000256" key="5">
    <source>
        <dbReference type="ARBA" id="ARBA00022475"/>
    </source>
</evidence>
<dbReference type="InterPro" id="IPR006135">
    <property type="entry name" value="T3SS_substrate_exporter"/>
</dbReference>
<keyword evidence="11 12" id="KW-1006">Bacterial flagellum protein export</keyword>
<keyword evidence="8 12" id="KW-0653">Protein transport</keyword>
<evidence type="ECO:0000256" key="12">
    <source>
        <dbReference type="RuleBase" id="RU364091"/>
    </source>
</evidence>
<evidence type="ECO:0000313" key="15">
    <source>
        <dbReference type="Proteomes" id="UP000054099"/>
    </source>
</evidence>
<dbReference type="Proteomes" id="UP000054099">
    <property type="component" value="Unassembled WGS sequence"/>
</dbReference>
<evidence type="ECO:0000256" key="2">
    <source>
        <dbReference type="ARBA" id="ARBA00010690"/>
    </source>
</evidence>
<dbReference type="AlphaFoldDB" id="A0A0V8JDW5"/>
<keyword evidence="14" id="KW-0966">Cell projection</keyword>
<dbReference type="InterPro" id="IPR006136">
    <property type="entry name" value="FlhB"/>
</dbReference>
<dbReference type="GO" id="GO:0009306">
    <property type="term" value="P:protein secretion"/>
    <property type="evidence" value="ECO:0007669"/>
    <property type="project" value="InterPro"/>
</dbReference>
<keyword evidence="5 12" id="KW-1003">Cell membrane</keyword>
<dbReference type="PRINTS" id="PR00950">
    <property type="entry name" value="TYPE3IMSPROT"/>
</dbReference>
<evidence type="ECO:0000256" key="9">
    <source>
        <dbReference type="ARBA" id="ARBA00022989"/>
    </source>
</evidence>
<evidence type="ECO:0000256" key="6">
    <source>
        <dbReference type="ARBA" id="ARBA00022692"/>
    </source>
</evidence>
<feature type="compositionally biased region" description="Basic and acidic residues" evidence="13">
    <location>
        <begin position="13"/>
        <end position="28"/>
    </location>
</feature>
<feature type="transmembrane region" description="Helical" evidence="12">
    <location>
        <begin position="97"/>
        <end position="122"/>
    </location>
</feature>
<dbReference type="NCBIfam" id="TIGR00328">
    <property type="entry name" value="flhB"/>
    <property type="match status" value="1"/>
</dbReference>
<keyword evidence="6 12" id="KW-0812">Transmembrane</keyword>
<proteinExistence type="inferred from homology"/>
<keyword evidence="14" id="KW-0282">Flagellum</keyword>
<evidence type="ECO:0000256" key="10">
    <source>
        <dbReference type="ARBA" id="ARBA00023136"/>
    </source>
</evidence>
<feature type="transmembrane region" description="Helical" evidence="12">
    <location>
        <begin position="143"/>
        <end position="170"/>
    </location>
</feature>
<evidence type="ECO:0000256" key="11">
    <source>
        <dbReference type="ARBA" id="ARBA00023225"/>
    </source>
</evidence>
<sequence>MPQRLDLQYFSGEKTEKATPKKREESKKKGQVAKSADVNTAVTLFAAFLMLWFTGSAVAQKLFHLMEFTFQHNLTVELTEQNSQLLFVVLVKETAGILLPVLLTVLAAGVFSNFIQVGFLFSGEAVRMKFERINPLQGFKRIYSLRALVELTKSVLKIAVVGCVTFFVIWSKKDQLLKVSQVSVESALGMYGKMSFQMGFYAALVLLLFSLLDYLYQKYDFEKSIRMSKQDIKDEYKKSEGDPKIKGKIKEKQRQMANRRMMQSVPNADVIITNPTHFAIALQYDDQKMEAPVVVAKGADLMALKIKKIARENKVTMVENRPLARTLYSRAEIGDAIPEDLFKAVAEILAYVYHLKNKVHR</sequence>
<feature type="region of interest" description="Disordered" evidence="13">
    <location>
        <begin position="1"/>
        <end position="30"/>
    </location>
</feature>
<reference evidence="14 15" key="1">
    <citation type="journal article" date="2014" name="Antonie Van Leeuwenhoek">
        <title>Fictibacillus enclensis sp. nov., isolated from marine sediment.</title>
        <authorList>
            <person name="Dastager S.G."/>
            <person name="Mawlankar R."/>
            <person name="Srinivasan K."/>
            <person name="Tang S.K."/>
            <person name="Lee J.C."/>
            <person name="Ramana V.V."/>
            <person name="Shouche Y.S."/>
        </authorList>
    </citation>
    <scope>NUCLEOTIDE SEQUENCE [LARGE SCALE GENOMIC DNA]</scope>
    <source>
        <strain evidence="14 15">NIO-1003</strain>
    </source>
</reference>
<evidence type="ECO:0000256" key="1">
    <source>
        <dbReference type="ARBA" id="ARBA00004651"/>
    </source>
</evidence>
<dbReference type="Gene3D" id="6.10.250.2080">
    <property type="match status" value="1"/>
</dbReference>
<feature type="transmembrane region" description="Helical" evidence="12">
    <location>
        <begin position="38"/>
        <end position="59"/>
    </location>
</feature>
<evidence type="ECO:0000256" key="3">
    <source>
        <dbReference type="ARBA" id="ARBA00021622"/>
    </source>
</evidence>
<dbReference type="EMBL" id="LNQN01000001">
    <property type="protein sequence ID" value="KSU85084.1"/>
    <property type="molecule type" value="Genomic_DNA"/>
</dbReference>
<evidence type="ECO:0000256" key="13">
    <source>
        <dbReference type="SAM" id="MobiDB-lite"/>
    </source>
</evidence>
<keyword evidence="10 12" id="KW-0472">Membrane</keyword>
<evidence type="ECO:0000256" key="8">
    <source>
        <dbReference type="ARBA" id="ARBA00022927"/>
    </source>
</evidence>
<dbReference type="OrthoDB" id="9775106at2"/>
<comment type="similarity">
    <text evidence="2 12">Belongs to the type III secretion exporter family.</text>
</comment>
<accession>A0A0V8JDW5</accession>
<comment type="caution">
    <text evidence="14">The sequence shown here is derived from an EMBL/GenBank/DDBJ whole genome shotgun (WGS) entry which is preliminary data.</text>
</comment>
<dbReference type="GO" id="GO:0005886">
    <property type="term" value="C:plasma membrane"/>
    <property type="evidence" value="ECO:0007669"/>
    <property type="project" value="UniProtKB-SubCell"/>
</dbReference>
<evidence type="ECO:0000313" key="14">
    <source>
        <dbReference type="EMBL" id="KSU85084.1"/>
    </source>
</evidence>
<comment type="function">
    <text evidence="12">Required for formation of the rod structure in the basal body of the flagellar apparatus. Together with FliI and FliH, may constitute the export apparatus of flagellin.</text>
</comment>
<dbReference type="Pfam" id="PF01312">
    <property type="entry name" value="Bac_export_2"/>
    <property type="match status" value="1"/>
</dbReference>
<evidence type="ECO:0000256" key="4">
    <source>
        <dbReference type="ARBA" id="ARBA00022448"/>
    </source>
</evidence>
<keyword evidence="4 12" id="KW-0813">Transport</keyword>